<evidence type="ECO:0000256" key="1">
    <source>
        <dbReference type="SAM" id="Coils"/>
    </source>
</evidence>
<keyword evidence="3" id="KW-1185">Reference proteome</keyword>
<dbReference type="Proteomes" id="UP001432202">
    <property type="component" value="Chromosome"/>
</dbReference>
<proteinExistence type="predicted"/>
<sequence>MDFLSKRERLVLLAIAQAGPSGVTYSQMSTLNYVLSKESIQKTIEDLYLKGYINVLRDGDEVRYIATKNVRNSIINLEFHKYKLIKNLNELKKKVEEISKMEKQQQAVAFKGVLKDLFSSISFSILSLMDEFPALTLPEYLDVLEGLNKEFLSKLTPLIQESMSEDEINTFISLVSKYRGEKEAEEIKTTLQKLSEKNKQ</sequence>
<evidence type="ECO:0000313" key="2">
    <source>
        <dbReference type="EMBL" id="WWQ59558.1"/>
    </source>
</evidence>
<dbReference type="AlphaFoldDB" id="A0AAX4KXK7"/>
<name>A0AAX4KXK7_9CREN</name>
<reference evidence="2 3" key="1">
    <citation type="submission" date="2024-02" db="EMBL/GenBank/DDBJ databases">
        <title>STSV induces naive adaptation in Sulfolobus.</title>
        <authorList>
            <person name="Xiang X."/>
            <person name="Song M."/>
        </authorList>
    </citation>
    <scope>NUCLEOTIDE SEQUENCE [LARGE SCALE GENOMIC DNA]</scope>
    <source>
        <strain evidence="2 3">RT2</strain>
    </source>
</reference>
<evidence type="ECO:0000313" key="3">
    <source>
        <dbReference type="Proteomes" id="UP001432202"/>
    </source>
</evidence>
<organism evidence="2 3">
    <name type="scientific">Sulfolobus tengchongensis</name>
    <dbReference type="NCBI Taxonomy" id="207809"/>
    <lineage>
        <taxon>Archaea</taxon>
        <taxon>Thermoproteota</taxon>
        <taxon>Thermoprotei</taxon>
        <taxon>Sulfolobales</taxon>
        <taxon>Sulfolobaceae</taxon>
        <taxon>Sulfolobus</taxon>
    </lineage>
</organism>
<keyword evidence="1" id="KW-0175">Coiled coil</keyword>
<evidence type="ECO:0008006" key="4">
    <source>
        <dbReference type="Google" id="ProtNLM"/>
    </source>
</evidence>
<gene>
    <name evidence="2" type="ORF">V6M85_08645</name>
</gene>
<dbReference type="GeneID" id="89336832"/>
<dbReference type="RefSeq" id="WP_338598826.1">
    <property type="nucleotide sequence ID" value="NZ_CP146016.1"/>
</dbReference>
<accession>A0AAX4KXK7</accession>
<feature type="coiled-coil region" evidence="1">
    <location>
        <begin position="81"/>
        <end position="108"/>
    </location>
</feature>
<protein>
    <recommendedName>
        <fullName evidence="4">MarR family transcriptional regulator</fullName>
    </recommendedName>
</protein>
<dbReference type="EMBL" id="CP146016">
    <property type="protein sequence ID" value="WWQ59558.1"/>
    <property type="molecule type" value="Genomic_DNA"/>
</dbReference>